<dbReference type="Gene3D" id="1.10.10.10">
    <property type="entry name" value="Winged helix-like DNA-binding domain superfamily/Winged helix DNA-binding domain"/>
    <property type="match status" value="1"/>
</dbReference>
<dbReference type="SMART" id="SM00418">
    <property type="entry name" value="HTH_ARSR"/>
    <property type="match status" value="1"/>
</dbReference>
<dbReference type="InterPro" id="IPR001845">
    <property type="entry name" value="HTH_ArsR_DNA-bd_dom"/>
</dbReference>
<dbReference type="InterPro" id="IPR011991">
    <property type="entry name" value="ArsR-like_HTH"/>
</dbReference>
<name>A0A4Q5N3K3_9MICO</name>
<dbReference type="InterPro" id="IPR036388">
    <property type="entry name" value="WH-like_DNA-bd_sf"/>
</dbReference>
<organism evidence="6 7">
    <name type="scientific">Pengzhenrongella frigida</name>
    <dbReference type="NCBI Taxonomy" id="1259133"/>
    <lineage>
        <taxon>Bacteria</taxon>
        <taxon>Bacillati</taxon>
        <taxon>Actinomycetota</taxon>
        <taxon>Actinomycetes</taxon>
        <taxon>Micrococcales</taxon>
        <taxon>Pengzhenrongella</taxon>
    </lineage>
</organism>
<keyword evidence="7" id="KW-1185">Reference proteome</keyword>
<dbReference type="PANTHER" id="PTHR43132:SF2">
    <property type="entry name" value="ARSENICAL RESISTANCE OPERON REPRESSOR ARSR-RELATED"/>
    <property type="match status" value="1"/>
</dbReference>
<dbReference type="GO" id="GO:0003677">
    <property type="term" value="F:DNA binding"/>
    <property type="evidence" value="ECO:0007669"/>
    <property type="project" value="UniProtKB-KW"/>
</dbReference>
<keyword evidence="3" id="KW-0804">Transcription</keyword>
<dbReference type="InterPro" id="IPR051011">
    <property type="entry name" value="Metal_resp_trans_reg"/>
</dbReference>
<evidence type="ECO:0000256" key="4">
    <source>
        <dbReference type="SAM" id="MobiDB-lite"/>
    </source>
</evidence>
<feature type="region of interest" description="Disordered" evidence="4">
    <location>
        <begin position="191"/>
        <end position="225"/>
    </location>
</feature>
<dbReference type="Proteomes" id="UP000293764">
    <property type="component" value="Unassembled WGS sequence"/>
</dbReference>
<dbReference type="AlphaFoldDB" id="A0A4Q5N3K3"/>
<gene>
    <name evidence="6" type="ORF">EUA98_09290</name>
</gene>
<reference evidence="6 7" key="1">
    <citation type="submission" date="2019-01" db="EMBL/GenBank/DDBJ databases">
        <title>Novel species of Cellulomonas.</title>
        <authorList>
            <person name="Liu Q."/>
            <person name="Xin Y.-H."/>
        </authorList>
    </citation>
    <scope>NUCLEOTIDE SEQUENCE [LARGE SCALE GENOMIC DNA]</scope>
    <source>
        <strain evidence="6 7">HLT2-17</strain>
    </source>
</reference>
<feature type="domain" description="HTH arsR-type" evidence="5">
    <location>
        <begin position="17"/>
        <end position="89"/>
    </location>
</feature>
<dbReference type="RefSeq" id="WP_130102405.1">
    <property type="nucleotide sequence ID" value="NZ_SDWW01000019.1"/>
</dbReference>
<dbReference type="Pfam" id="PF12840">
    <property type="entry name" value="HTH_20"/>
    <property type="match status" value="1"/>
</dbReference>
<protein>
    <submittedName>
        <fullName evidence="6">MarR family transcriptional regulator</fullName>
    </submittedName>
</protein>
<dbReference type="EMBL" id="SDWW01000019">
    <property type="protein sequence ID" value="RYV51207.1"/>
    <property type="molecule type" value="Genomic_DNA"/>
</dbReference>
<evidence type="ECO:0000256" key="3">
    <source>
        <dbReference type="ARBA" id="ARBA00023163"/>
    </source>
</evidence>
<dbReference type="SUPFAM" id="SSF46785">
    <property type="entry name" value="Winged helix' DNA-binding domain"/>
    <property type="match status" value="1"/>
</dbReference>
<evidence type="ECO:0000313" key="7">
    <source>
        <dbReference type="Proteomes" id="UP000293764"/>
    </source>
</evidence>
<sequence length="225" mass="24781">MSPDPSRPTVTQVDDPRAMRALAHPLRLRLLAALRSHGPQPVGALARTFGIAAGSASYHLRTLAEHGLVVEAPELAHDARERWWRAGAELTSWEPADVLGDPERWAALDVLRRTVLRGYVEQLEAALTAEADLPREWVAASFQGDDRLDLTVQELAELRADLEALFERWHARSDAARPDARSVLIIGHAFRQPDPTNQAPMPPPNPDAPQAHHDTTPAQQTDGAR</sequence>
<evidence type="ECO:0000256" key="2">
    <source>
        <dbReference type="ARBA" id="ARBA00023125"/>
    </source>
</evidence>
<comment type="caution">
    <text evidence="6">The sequence shown here is derived from an EMBL/GenBank/DDBJ whole genome shotgun (WGS) entry which is preliminary data.</text>
</comment>
<dbReference type="InterPro" id="IPR036390">
    <property type="entry name" value="WH_DNA-bd_sf"/>
</dbReference>
<feature type="compositionally biased region" description="Polar residues" evidence="4">
    <location>
        <begin position="216"/>
        <end position="225"/>
    </location>
</feature>
<evidence type="ECO:0000256" key="1">
    <source>
        <dbReference type="ARBA" id="ARBA00023015"/>
    </source>
</evidence>
<dbReference type="CDD" id="cd00090">
    <property type="entry name" value="HTH_ARSR"/>
    <property type="match status" value="1"/>
</dbReference>
<proteinExistence type="predicted"/>
<keyword evidence="2" id="KW-0238">DNA-binding</keyword>
<dbReference type="OrthoDB" id="7945987at2"/>
<accession>A0A4Q5N3K3</accession>
<keyword evidence="1" id="KW-0805">Transcription regulation</keyword>
<dbReference type="GO" id="GO:0003700">
    <property type="term" value="F:DNA-binding transcription factor activity"/>
    <property type="evidence" value="ECO:0007669"/>
    <property type="project" value="InterPro"/>
</dbReference>
<evidence type="ECO:0000259" key="5">
    <source>
        <dbReference type="SMART" id="SM00418"/>
    </source>
</evidence>
<dbReference type="PANTHER" id="PTHR43132">
    <property type="entry name" value="ARSENICAL RESISTANCE OPERON REPRESSOR ARSR-RELATED"/>
    <property type="match status" value="1"/>
</dbReference>
<evidence type="ECO:0000313" key="6">
    <source>
        <dbReference type="EMBL" id="RYV51207.1"/>
    </source>
</evidence>